<dbReference type="SUPFAM" id="SSF56204">
    <property type="entry name" value="Hect, E3 ligase catalytic domain"/>
    <property type="match status" value="1"/>
</dbReference>
<dbReference type="InterPro" id="IPR016024">
    <property type="entry name" value="ARM-type_fold"/>
</dbReference>
<dbReference type="EMBL" id="JAODAN010000003">
    <property type="protein sequence ID" value="KAK1925800.1"/>
    <property type="molecule type" value="Genomic_DNA"/>
</dbReference>
<dbReference type="CDD" id="cd00078">
    <property type="entry name" value="HECTc"/>
    <property type="match status" value="1"/>
</dbReference>
<evidence type="ECO:0000256" key="2">
    <source>
        <dbReference type="ARBA" id="ARBA00006331"/>
    </source>
</evidence>
<dbReference type="InterPro" id="IPR011989">
    <property type="entry name" value="ARM-like"/>
</dbReference>
<dbReference type="Gene3D" id="3.90.1750.10">
    <property type="entry name" value="Hect, E3 ligase catalytic domains"/>
    <property type="match status" value="1"/>
</dbReference>
<feature type="region of interest" description="Disordered" evidence="7">
    <location>
        <begin position="1"/>
        <end position="30"/>
    </location>
</feature>
<feature type="active site" description="Glycyl thioester intermediate" evidence="6">
    <location>
        <position position="1712"/>
    </location>
</feature>
<evidence type="ECO:0000259" key="8">
    <source>
        <dbReference type="PROSITE" id="PS50237"/>
    </source>
</evidence>
<dbReference type="SUPFAM" id="SSF48371">
    <property type="entry name" value="ARM repeat"/>
    <property type="match status" value="1"/>
</dbReference>
<feature type="region of interest" description="Disordered" evidence="7">
    <location>
        <begin position="658"/>
        <end position="686"/>
    </location>
</feature>
<feature type="compositionally biased region" description="Polar residues" evidence="7">
    <location>
        <begin position="973"/>
        <end position="994"/>
    </location>
</feature>
<accession>A0AAD9FT81</accession>
<feature type="region of interest" description="Disordered" evidence="7">
    <location>
        <begin position="444"/>
        <end position="508"/>
    </location>
</feature>
<dbReference type="InterPro" id="IPR057948">
    <property type="entry name" value="TPR_TRIP12_N"/>
</dbReference>
<comment type="catalytic activity">
    <reaction evidence="1">
        <text>S-ubiquitinyl-[E2 ubiquitin-conjugating enzyme]-L-cysteine + [acceptor protein]-L-lysine = [E2 ubiquitin-conjugating enzyme]-L-cysteine + N(6)-ubiquitinyl-[acceptor protein]-L-lysine.</text>
        <dbReference type="EC" id="2.3.2.26"/>
    </reaction>
</comment>
<feature type="compositionally biased region" description="Acidic residues" evidence="7">
    <location>
        <begin position="1"/>
        <end position="15"/>
    </location>
</feature>
<dbReference type="GO" id="GO:0000209">
    <property type="term" value="P:protein polyubiquitination"/>
    <property type="evidence" value="ECO:0007669"/>
    <property type="project" value="TreeGrafter"/>
</dbReference>
<feature type="region of interest" description="Disordered" evidence="7">
    <location>
        <begin position="952"/>
        <end position="1018"/>
    </location>
</feature>
<dbReference type="PROSITE" id="PS50237">
    <property type="entry name" value="HECT"/>
    <property type="match status" value="1"/>
</dbReference>
<dbReference type="Gene3D" id="3.30.2410.10">
    <property type="entry name" value="Hect, E3 ligase catalytic domain"/>
    <property type="match status" value="1"/>
</dbReference>
<dbReference type="Pfam" id="PF00632">
    <property type="entry name" value="HECT"/>
    <property type="match status" value="1"/>
</dbReference>
<organism evidence="9 10">
    <name type="scientific">Papiliotrema laurentii</name>
    <name type="common">Cryptococcus laurentii</name>
    <dbReference type="NCBI Taxonomy" id="5418"/>
    <lineage>
        <taxon>Eukaryota</taxon>
        <taxon>Fungi</taxon>
        <taxon>Dikarya</taxon>
        <taxon>Basidiomycota</taxon>
        <taxon>Agaricomycotina</taxon>
        <taxon>Tremellomycetes</taxon>
        <taxon>Tremellales</taxon>
        <taxon>Rhynchogastremaceae</taxon>
        <taxon>Papiliotrema</taxon>
    </lineage>
</organism>
<evidence type="ECO:0000256" key="3">
    <source>
        <dbReference type="ARBA" id="ARBA00012485"/>
    </source>
</evidence>
<dbReference type="Proteomes" id="UP001182556">
    <property type="component" value="Unassembled WGS sequence"/>
</dbReference>
<reference evidence="9" key="1">
    <citation type="submission" date="2023-02" db="EMBL/GenBank/DDBJ databases">
        <title>Identification and recombinant expression of a fungal hydrolase from Papiliotrema laurentii that hydrolyzes apple cutin and clears colloidal polyester polyurethane.</title>
        <authorList>
            <consortium name="DOE Joint Genome Institute"/>
            <person name="Roman V.A."/>
            <person name="Bojanowski C."/>
            <person name="Crable B.R."/>
            <person name="Wagner D.N."/>
            <person name="Hung C.S."/>
            <person name="Nadeau L.J."/>
            <person name="Schratz L."/>
            <person name="Haridas S."/>
            <person name="Pangilinan J."/>
            <person name="Lipzen A."/>
            <person name="Na H."/>
            <person name="Yan M."/>
            <person name="Ng V."/>
            <person name="Grigoriev I.V."/>
            <person name="Spatafora J.W."/>
            <person name="Barlow D."/>
            <person name="Biffinger J."/>
            <person name="Kelley-Loughnane N."/>
            <person name="Varaljay V.A."/>
            <person name="Crookes-Goodson W.J."/>
        </authorList>
    </citation>
    <scope>NUCLEOTIDE SEQUENCE</scope>
    <source>
        <strain evidence="9">5307AH</strain>
    </source>
</reference>
<protein>
    <recommendedName>
        <fullName evidence="3">HECT-type E3 ubiquitin transferase</fullName>
        <ecNumber evidence="3">2.3.2.26</ecNumber>
    </recommendedName>
</protein>
<gene>
    <name evidence="9" type="ORF">DB88DRAFT_436833</name>
</gene>
<comment type="caution">
    <text evidence="9">The sequence shown here is derived from an EMBL/GenBank/DDBJ whole genome shotgun (WGS) entry which is preliminary data.</text>
</comment>
<dbReference type="InterPro" id="IPR035983">
    <property type="entry name" value="Hect_E3_ubiquitin_ligase"/>
</dbReference>
<dbReference type="PANTHER" id="PTHR45670:SF1">
    <property type="entry name" value="E3 UBIQUITIN-PROTEIN LIGASE HECTD1"/>
    <property type="match status" value="1"/>
</dbReference>
<dbReference type="Gene3D" id="1.25.10.10">
    <property type="entry name" value="Leucine-rich Repeat Variant"/>
    <property type="match status" value="1"/>
</dbReference>
<evidence type="ECO:0000256" key="5">
    <source>
        <dbReference type="ARBA" id="ARBA00022786"/>
    </source>
</evidence>
<dbReference type="GO" id="GO:0061630">
    <property type="term" value="F:ubiquitin protein ligase activity"/>
    <property type="evidence" value="ECO:0007669"/>
    <property type="project" value="UniProtKB-EC"/>
</dbReference>
<sequence>MGESEHGEDEDDSDEDMHGDGHFGGGGGMSELARHARESGLLDEATAAALFGGGGFRVFGGMMSGLSNRFRRLRNELRSRSITTRLSALRECSELLLVSNEDTLGGAFSIHSFATEFIAILKGTPNIDDKADQSEAARDPEDMDEDAQLAAVLAMSAGGALPPGFGGDDDEMECQLVACRCLAHLLEALPGSGQTLVHLGAVPVLCSKLNEITYIELAEQTLSTLEKISAECPSAIVKEGGLAALLNFLPFFSTNVQRTAVTAAANCCRNISSESFAQIRDVFPILREVLTQADQRLVEQATLAVVRTIESYKHNAAHLEGLLDVPMILAVNSLLMPSGGSPLLSASTYTHLLRALTTSARGSAKVAIAFLEAGMTNTVYQILTGVLPSSDDDMEQGGADEGQGLAGGVADMAVLQNLAHRPKDQVEESLALICELLPPLPRNGVFDPRSYSEKSLSRIKRGRKSERSDRSTRRSTRAPDGSATPSTSAGPGTPAAGSSDLPAVEPTPIDPAALAKENAIKQKKEQELQQEQRMELFKAHPDLLSKFIKAILPVLVDVYAASVATRVRTKVLNGLTRAVAFSEPEQLRATLRTVPMASFLCAIISSRDHPTFTLQALQLVELLATKLPDVYQVSFQREGVVYEIEALAAQEITTAKSSEKDAGDAKKADTASSIAGPSSSSHAGSAIPDDLKPILEAAGMTGGLSTFLMDIAAGGIGSSSPRKSSSSIDLGDANILRARCLIAKKIFSADGEEDGSATAVLDEIAVLVRRLCVPEASDGEIRDTLREIAKYFTAPGQALSSFELLKSGLVDGLLEFVDIDGTVNASERRAILFDVLSDTSFSNPSPLTLLVKRLHEALGKLEDFQVETAFNGAADSSSRSGSSGLSRTIRVRLQAEEGQDIPKHMSAISVTIQAIAPLQALHDYLRPRVADTNYVPGGGLSSMFAAFASGLPAGSGPSGSRGSRLFDALNSLPPATQGQSSASGAGDNSRTRSSAEAAAPGKPPSVPAAPARRRSARLSGLGVADTAELPSTPAAQISQPLAVAESTPQPGSAQLGISPEATIFPSMPMDMDFDDDEGFSEDDYDAEVFEEDMEEELGRPQEKVVNMSVAPDGSRVEAKTPEGTRIATPSQAAGTGQAGPSGIATPRTGSYAGAVKTVPSDFHLEFTHNGQVISLDDTIYGAVHKHRGTAPGSNNALVYGTTAVFKFRKVDGPVPSSHAAADAPSPASVASALPAAFDPTHPTSKILRLLRVLHGLSADAVESTVDPTLFINNKLTAKLTRQLEEIMIIASNCLPEWAVELPKHFSFLFPFETRYSFLQSTSFGYGRLIAKSQSSQNSRHGRNRDDVSHLARIVRQKVRISRSQLLESCAKVLELYGTSSGILEVEYFDEIGTGLGPTLEFYSIASKEFARKSLGLWRDEDESKPSEYVFHPRGLYPAPVRSTESAEAQLGWYKTLGLFTGRALLDSRIIDVNLNKVFLKLILGRPVKRTISNLKLVDMGLARSLERLQNYVQTRKEIEALKLPAGARRNKLMQLTVSGAKLADLSLDFTLPGYDIELKPGGKHIDVDDHNIEEYLELVLDMTLGGGIARQVKAFQEGFSMIFSIDDMRIFSPEELGLLFGNTEEDWSKETLEHTIKADHGYNLDSRSVQNLVEVMSSYDKEQRRQFLQFITGAPKLPIGGFRGLNPPFTVVRKPHEPPFRADDYLPSVMTCAQYLKLPDYSSKEVLAAQIQRAMLDGGGSFHLS</sequence>
<keyword evidence="10" id="KW-1185">Reference proteome</keyword>
<keyword evidence="4" id="KW-0808">Transferase</keyword>
<feature type="domain" description="HECT" evidence="8">
    <location>
        <begin position="1396"/>
        <end position="1745"/>
    </location>
</feature>
<feature type="compositionally biased region" description="Low complexity" evidence="7">
    <location>
        <begin position="670"/>
        <end position="686"/>
    </location>
</feature>
<evidence type="ECO:0000256" key="1">
    <source>
        <dbReference type="ARBA" id="ARBA00000885"/>
    </source>
</evidence>
<evidence type="ECO:0000256" key="7">
    <source>
        <dbReference type="SAM" id="MobiDB-lite"/>
    </source>
</evidence>
<dbReference type="InterPro" id="IPR000569">
    <property type="entry name" value="HECT_dom"/>
</dbReference>
<feature type="compositionally biased region" description="Low complexity" evidence="7">
    <location>
        <begin position="952"/>
        <end position="965"/>
    </location>
</feature>
<evidence type="ECO:0000313" key="10">
    <source>
        <dbReference type="Proteomes" id="UP001182556"/>
    </source>
</evidence>
<comment type="similarity">
    <text evidence="2">Belongs to the UPL family. K-HECT subfamily.</text>
</comment>
<evidence type="ECO:0000256" key="6">
    <source>
        <dbReference type="PROSITE-ProRule" id="PRU00104"/>
    </source>
</evidence>
<keyword evidence="5 6" id="KW-0833">Ubl conjugation pathway</keyword>
<feature type="region of interest" description="Disordered" evidence="7">
    <location>
        <begin position="1111"/>
        <end position="1147"/>
    </location>
</feature>
<dbReference type="EC" id="2.3.2.26" evidence="3"/>
<proteinExistence type="inferred from homology"/>
<dbReference type="GO" id="GO:0016607">
    <property type="term" value="C:nuclear speck"/>
    <property type="evidence" value="ECO:0007669"/>
    <property type="project" value="TreeGrafter"/>
</dbReference>
<dbReference type="PANTHER" id="PTHR45670">
    <property type="entry name" value="E3 UBIQUITIN-PROTEIN LIGASE TRIP12"/>
    <property type="match status" value="1"/>
</dbReference>
<dbReference type="GO" id="GO:0043161">
    <property type="term" value="P:proteasome-mediated ubiquitin-dependent protein catabolic process"/>
    <property type="evidence" value="ECO:0007669"/>
    <property type="project" value="TreeGrafter"/>
</dbReference>
<name>A0AAD9FT81_PAPLA</name>
<dbReference type="InterPro" id="IPR045322">
    <property type="entry name" value="HECTD1/TRIP12-like"/>
</dbReference>
<dbReference type="Pfam" id="PF25579">
    <property type="entry name" value="TPR_TRIP12_N"/>
    <property type="match status" value="1"/>
</dbReference>
<evidence type="ECO:0000313" key="9">
    <source>
        <dbReference type="EMBL" id="KAK1925800.1"/>
    </source>
</evidence>
<evidence type="ECO:0000256" key="4">
    <source>
        <dbReference type="ARBA" id="ARBA00022679"/>
    </source>
</evidence>
<dbReference type="SMART" id="SM00119">
    <property type="entry name" value="HECTc"/>
    <property type="match status" value="1"/>
</dbReference>
<feature type="compositionally biased region" description="Basic and acidic residues" evidence="7">
    <location>
        <begin position="658"/>
        <end position="669"/>
    </location>
</feature>